<feature type="region of interest" description="Disordered" evidence="1">
    <location>
        <begin position="52"/>
        <end position="72"/>
    </location>
</feature>
<accession>A0A939LNI9</accession>
<protein>
    <submittedName>
        <fullName evidence="2">Uncharacterized protein</fullName>
    </submittedName>
</protein>
<evidence type="ECO:0000313" key="3">
    <source>
        <dbReference type="Proteomes" id="UP000664209"/>
    </source>
</evidence>
<dbReference type="Proteomes" id="UP000664209">
    <property type="component" value="Unassembled WGS sequence"/>
</dbReference>
<dbReference type="RefSeq" id="WP_208054207.1">
    <property type="nucleotide sequence ID" value="NZ_JAGEMK010000001.1"/>
</dbReference>
<sequence length="195" mass="19778">MATVAARTRPRRTARLVSVLAAGAVLTGLTGCTSGGEDSGDAAGETLVTTSATAEASAGPTPEPTATESETWSLPGPDGHAEVGDLVEGFPTDLLPVPSDAIVLVTSAVPVGDADVQEVSLNLRTQATAQDLVRLYRTALLEAGFTETEQPGTQSDLAAESVFTRSGGDEIVSIGVLEVDGGRTVTIGGRIRTTS</sequence>
<evidence type="ECO:0000313" key="2">
    <source>
        <dbReference type="EMBL" id="MBO1750573.1"/>
    </source>
</evidence>
<dbReference type="AlphaFoldDB" id="A0A939LNI9"/>
<gene>
    <name evidence="2" type="ORF">J4G33_02015</name>
</gene>
<dbReference type="EMBL" id="JAGEMK010000001">
    <property type="protein sequence ID" value="MBO1750573.1"/>
    <property type="molecule type" value="Genomic_DNA"/>
</dbReference>
<feature type="compositionally biased region" description="Low complexity" evidence="1">
    <location>
        <begin position="52"/>
        <end position="71"/>
    </location>
</feature>
<keyword evidence="3" id="KW-1185">Reference proteome</keyword>
<organism evidence="2 3">
    <name type="scientific">Actinotalea soli</name>
    <dbReference type="NCBI Taxonomy" id="2819234"/>
    <lineage>
        <taxon>Bacteria</taxon>
        <taxon>Bacillati</taxon>
        <taxon>Actinomycetota</taxon>
        <taxon>Actinomycetes</taxon>
        <taxon>Micrococcales</taxon>
        <taxon>Cellulomonadaceae</taxon>
        <taxon>Actinotalea</taxon>
    </lineage>
</organism>
<evidence type="ECO:0000256" key="1">
    <source>
        <dbReference type="SAM" id="MobiDB-lite"/>
    </source>
</evidence>
<proteinExistence type="predicted"/>
<reference evidence="2" key="1">
    <citation type="submission" date="2021-03" db="EMBL/GenBank/DDBJ databases">
        <title>Actinotalea soli sp. nov., isolated from soil.</title>
        <authorList>
            <person name="Ping W."/>
            <person name="Zhang J."/>
        </authorList>
    </citation>
    <scope>NUCLEOTIDE SEQUENCE</scope>
    <source>
        <strain evidence="2">BY-33</strain>
    </source>
</reference>
<name>A0A939LNI9_9CELL</name>
<dbReference type="PROSITE" id="PS51257">
    <property type="entry name" value="PROKAR_LIPOPROTEIN"/>
    <property type="match status" value="1"/>
</dbReference>
<comment type="caution">
    <text evidence="2">The sequence shown here is derived from an EMBL/GenBank/DDBJ whole genome shotgun (WGS) entry which is preliminary data.</text>
</comment>